<proteinExistence type="predicted"/>
<evidence type="ECO:0000313" key="2">
    <source>
        <dbReference type="Proteomes" id="UP000244174"/>
    </source>
</evidence>
<keyword evidence="2" id="KW-1185">Reference proteome</keyword>
<dbReference type="RefSeq" id="WP_156067616.1">
    <property type="nucleotide sequence ID" value="NZ_QBKQ01000002.1"/>
</dbReference>
<sequence>MSSLINLVLSFIMGLLFGHQLEEPKTAHHEYQKDTIEVFKSLEARQQVLES</sequence>
<comment type="caution">
    <text evidence="1">The sequence shown here is derived from an EMBL/GenBank/DDBJ whole genome shotgun (WGS) entry which is preliminary data.</text>
</comment>
<dbReference type="Proteomes" id="UP000244174">
    <property type="component" value="Unassembled WGS sequence"/>
</dbReference>
<evidence type="ECO:0000313" key="1">
    <source>
        <dbReference type="EMBL" id="PTX43388.1"/>
    </source>
</evidence>
<dbReference type="EMBL" id="QBKQ01000002">
    <property type="protein sequence ID" value="PTX43388.1"/>
    <property type="molecule type" value="Genomic_DNA"/>
</dbReference>
<gene>
    <name evidence="1" type="ORF">C8P64_1915</name>
</gene>
<protein>
    <submittedName>
        <fullName evidence="1">Uncharacterized protein</fullName>
    </submittedName>
</protein>
<reference evidence="1 2" key="1">
    <citation type="submission" date="2018-04" db="EMBL/GenBank/DDBJ databases">
        <title>Genomic Encyclopedia of Archaeal and Bacterial Type Strains, Phase II (KMG-II): from individual species to whole genera.</title>
        <authorList>
            <person name="Goeker M."/>
        </authorList>
    </citation>
    <scope>NUCLEOTIDE SEQUENCE [LARGE SCALE GENOMIC DNA]</scope>
    <source>
        <strain evidence="1 2">DSM 23082</strain>
    </source>
</reference>
<dbReference type="AlphaFoldDB" id="A0A2T6AHU3"/>
<accession>A0A2T6AHU3</accession>
<dbReference type="OrthoDB" id="1452902at2"/>
<organism evidence="1 2">
    <name type="scientific">Christiangramia gaetbulicola</name>
    <dbReference type="NCBI Taxonomy" id="703340"/>
    <lineage>
        <taxon>Bacteria</taxon>
        <taxon>Pseudomonadati</taxon>
        <taxon>Bacteroidota</taxon>
        <taxon>Flavobacteriia</taxon>
        <taxon>Flavobacteriales</taxon>
        <taxon>Flavobacteriaceae</taxon>
        <taxon>Christiangramia</taxon>
    </lineage>
</organism>
<name>A0A2T6AHU3_9FLAO</name>